<reference evidence="2" key="1">
    <citation type="submission" date="2023-06" db="EMBL/GenBank/DDBJ databases">
        <authorList>
            <person name="Delattre M."/>
        </authorList>
    </citation>
    <scope>NUCLEOTIDE SEQUENCE</scope>
    <source>
        <strain evidence="2">AF72</strain>
    </source>
</reference>
<accession>A0AA36G563</accession>
<evidence type="ECO:0000313" key="3">
    <source>
        <dbReference type="Proteomes" id="UP001177023"/>
    </source>
</evidence>
<dbReference type="Proteomes" id="UP001177023">
    <property type="component" value="Unassembled WGS sequence"/>
</dbReference>
<evidence type="ECO:0000256" key="1">
    <source>
        <dbReference type="SAM" id="MobiDB-lite"/>
    </source>
</evidence>
<dbReference type="EMBL" id="CATQJA010002657">
    <property type="protein sequence ID" value="CAJ0579844.1"/>
    <property type="molecule type" value="Genomic_DNA"/>
</dbReference>
<evidence type="ECO:0000313" key="2">
    <source>
        <dbReference type="EMBL" id="CAJ0579844.1"/>
    </source>
</evidence>
<gene>
    <name evidence="2" type="ORF">MSPICULIGERA_LOCUS18049</name>
</gene>
<feature type="non-terminal residue" evidence="2">
    <location>
        <position position="71"/>
    </location>
</feature>
<proteinExistence type="predicted"/>
<feature type="compositionally biased region" description="Polar residues" evidence="1">
    <location>
        <begin position="7"/>
        <end position="16"/>
    </location>
</feature>
<organism evidence="2 3">
    <name type="scientific">Mesorhabditis spiculigera</name>
    <dbReference type="NCBI Taxonomy" id="96644"/>
    <lineage>
        <taxon>Eukaryota</taxon>
        <taxon>Metazoa</taxon>
        <taxon>Ecdysozoa</taxon>
        <taxon>Nematoda</taxon>
        <taxon>Chromadorea</taxon>
        <taxon>Rhabditida</taxon>
        <taxon>Rhabditina</taxon>
        <taxon>Rhabditomorpha</taxon>
        <taxon>Rhabditoidea</taxon>
        <taxon>Rhabditidae</taxon>
        <taxon>Mesorhabditinae</taxon>
        <taxon>Mesorhabditis</taxon>
    </lineage>
</organism>
<comment type="caution">
    <text evidence="2">The sequence shown here is derived from an EMBL/GenBank/DDBJ whole genome shotgun (WGS) entry which is preliminary data.</text>
</comment>
<sequence length="71" mass="8150">MLPRFSGSRNTASNFNGWRFKQKPETPRSPLMSVAHSVRSKLSKATGAKPRQRHVVFDQGKPEYEQVWSFS</sequence>
<keyword evidence="3" id="KW-1185">Reference proteome</keyword>
<name>A0AA36G563_9BILA</name>
<protein>
    <submittedName>
        <fullName evidence="2">Uncharacterized protein</fullName>
    </submittedName>
</protein>
<feature type="region of interest" description="Disordered" evidence="1">
    <location>
        <begin position="1"/>
        <end position="33"/>
    </location>
</feature>
<dbReference type="AlphaFoldDB" id="A0AA36G563"/>